<gene>
    <name evidence="3" type="ORF">SAMN04487900_12821</name>
</gene>
<sequence length="1854" mass="211309">MKKIALAVIWMIPTFLFGQSYESLWKQVEDALNKDLPQTEQQVLRQIAAKAEKEKNYGQLLKAELEAGQACTSVSRDSLKPVVERLQQREERAKDPVLRAVYQTVLGSIYERNYFLGENRREIAKHYYDMALQHPEQLAAVKADSFRPFVKEGEDSRIYSGDLLSVIGYETKHYDVLRDYYLKKGNRVAAMMSSLEWLMQQAPYDDEKSSWPPFFARLDSLAEAYADLPETGEVAIRRYGLMEENAQVSAKEKWEYIDVALKHWGTWDRMNELRNKQKELKSLNYYTWAHEPVLPHREITVGIGDIRGISRLTMRVYRVNATAMDLKDIDPNKENDYRKIKGKLTEKPELTQVRTYGGKAPYEQFNDTLKLSALPVGVYMIEVETLPSMKKVERSFYYVSNLRVLSQHLSKSKTRYVVVNATTGQPVGGAKLRFNSNGKIVTLTTDSKGEAVSETGSLRVTELFVTTDDDKACAEMNHYGYFSYYRQQDLREEARIFTDRSIYRPGQVVHVSVILYKTEKGFQHSVRKGEKVQVTLEDANGKEIGKEYVTTDDYGTCTAQFTLPRKGLTGQYCVRVDRVSNWFRVEEYKRPTFEVEMPKVTVDYKDGDTLQVKGIARTYAGTPVQGAKVKYTVERTRHQLWWHYSYYWNQITIGEDDGTHMMAEGEVVTDANGNFSIPTPMVLPMTKYAMLYNFEIDVDVTDQAGETHYAELSLPLGNRKSMFLIDLPTKILKEDGGSMTFMMQNSAGVDTDASVRYRVDGGKWNTVKTMTKCPLAKGQLKVGKHTVEAICGEDSLKREFVVFSLDDKRPVAETDDWFYASSNYFPNDGTPVTVQVGSSASDVHVVYTILSGDRLVESGSVDLTNELLNRKFTYKEDYDNGILISFAWVKEGKSYVHDISIERPKPDMNLKLQWQTFRNRLEPGQNEEWTLTILGPDGKPVKAQLLATLYDKSLDQLASHEWSMSVNRRLPLPQTSWFFYDCRFETPNASWTESLLKVRQLTFNRFDHSIYPDASSFRRGVYMTRNTRLMGSLANRASEISYGTQTAAPKEFAGMAMAMVDESLQGRIAGMDILETKETEADNLVGMNVSDKQNGIEQMQMRENLQETAFFYPQLLADSEGRVSMKFTLPECLTTWHFMGLAHTQDMKTGILTDDAVARKEVMIIPNMPRFVREGDLATISARILNTREKSINGKARLELLDPETMQVVSAQEQNVQVTANGTSAVTFTYDSRSTSYTLLVAKVMVSGEGFSDGEQHYLPILPNKERVTVTVPFTQTESGIKTIDLSALKDKTNSQLTVEYTNNPVWLMIQALPTVGHPHDNCAICQASAFYANAIGRHILKQNPQTKHIFETWSRDEVSLQSGLQKNQELKDLLLDETPWLADANREQEQKERLADFFDENLMRQRLNSSVEQLKTLQLSDGSWSWWPGMDGSIYMTVEVSEMLVRLNQMTTTQDATKQMLTRAFDYMGKEMVKMVDEMKKDAKKGWKPTFPSHMVLQWLYICALDGRQLPANVKEANNYLIRLLKKETTNQSIYDKAMSAIILNNKTYIKSLKEYTVYREDMGRYYDTNRALYSWRDYRIPTQVAAIEAIKRLTPEDTKTIEEMQRWLLQEKRTQAWDTPVNSADAIYAFLSEKGKVKSEKFAAAPHTVLKVDGNEIETSKATAGIGYVKTTMSGDNKQTFTAEKTSTGTSWGAVYMQFMQPTAEVETQNSGLKVKREILSAAANSIPDVPSPTRSLSLFTIHSSFSVGDRIKVRITIEADRDYDFVQVVDKRAACMEPVNQLSGYRWGYYTTPKDCATNYYFDLLAKGKHVIETEYYIDRAGTYETGTCTASCAYSPEFRGVAKSQTIKVE</sequence>
<dbReference type="Proteomes" id="UP000199134">
    <property type="component" value="Unassembled WGS sequence"/>
</dbReference>
<dbReference type="PANTHER" id="PTHR40094:SF1">
    <property type="entry name" value="UBIQUITIN DOMAIN-CONTAINING PROTEIN"/>
    <property type="match status" value="1"/>
</dbReference>
<comment type="caution">
    <text evidence="3">The sequence shown here is derived from an EMBL/GenBank/DDBJ whole genome shotgun (WGS) entry which is preliminary data.</text>
</comment>
<proteinExistence type="inferred from homology"/>
<dbReference type="InterPro" id="IPR041246">
    <property type="entry name" value="Bact_MG10"/>
</dbReference>
<dbReference type="RefSeq" id="WP_091855036.1">
    <property type="nucleotide sequence ID" value="NZ_FNIW01000028.1"/>
</dbReference>
<evidence type="ECO:0000313" key="4">
    <source>
        <dbReference type="Proteomes" id="UP000199134"/>
    </source>
</evidence>
<protein>
    <submittedName>
        <fullName evidence="3">MG2 domain-containing protein</fullName>
    </submittedName>
</protein>
<reference evidence="4" key="1">
    <citation type="submission" date="2016-10" db="EMBL/GenBank/DDBJ databases">
        <authorList>
            <person name="de Groot N.N."/>
        </authorList>
    </citation>
    <scope>NUCLEOTIDE SEQUENCE [LARGE SCALE GENOMIC DNA]</scope>
    <source>
        <strain evidence="4">BP1-145</strain>
    </source>
</reference>
<dbReference type="Pfam" id="PF00207">
    <property type="entry name" value="A2M"/>
    <property type="match status" value="1"/>
</dbReference>
<dbReference type="EMBL" id="FNIW01000028">
    <property type="protein sequence ID" value="SDO58083.1"/>
    <property type="molecule type" value="Genomic_DNA"/>
</dbReference>
<dbReference type="Pfam" id="PF17973">
    <property type="entry name" value="bMG10"/>
    <property type="match status" value="1"/>
</dbReference>
<dbReference type="InterPro" id="IPR002890">
    <property type="entry name" value="MG2"/>
</dbReference>
<dbReference type="InterPro" id="IPR051802">
    <property type="entry name" value="YfhM-like"/>
</dbReference>
<dbReference type="InterPro" id="IPR001599">
    <property type="entry name" value="Macroglobln_a2"/>
</dbReference>
<dbReference type="Gene3D" id="2.60.40.10">
    <property type="entry name" value="Immunoglobulins"/>
    <property type="match status" value="1"/>
</dbReference>
<evidence type="ECO:0000256" key="1">
    <source>
        <dbReference type="ARBA" id="ARBA00010556"/>
    </source>
</evidence>
<evidence type="ECO:0000313" key="3">
    <source>
        <dbReference type="EMBL" id="SDO58083.1"/>
    </source>
</evidence>
<dbReference type="PANTHER" id="PTHR40094">
    <property type="entry name" value="ALPHA-2-MACROGLOBULIN HOMOLOG"/>
    <property type="match status" value="1"/>
</dbReference>
<dbReference type="GO" id="GO:0004866">
    <property type="term" value="F:endopeptidase inhibitor activity"/>
    <property type="evidence" value="ECO:0007669"/>
    <property type="project" value="InterPro"/>
</dbReference>
<dbReference type="InterPro" id="IPR013783">
    <property type="entry name" value="Ig-like_fold"/>
</dbReference>
<organism evidence="3 4">
    <name type="scientific">Prevotella communis</name>
    <dbReference type="NCBI Taxonomy" id="2913614"/>
    <lineage>
        <taxon>Bacteria</taxon>
        <taxon>Pseudomonadati</taxon>
        <taxon>Bacteroidota</taxon>
        <taxon>Bacteroidia</taxon>
        <taxon>Bacteroidales</taxon>
        <taxon>Prevotellaceae</taxon>
        <taxon>Prevotella</taxon>
    </lineage>
</organism>
<feature type="domain" description="Alpha-2-macroglobulin" evidence="2">
    <location>
        <begin position="1108"/>
        <end position="1198"/>
    </location>
</feature>
<dbReference type="SMART" id="SM01360">
    <property type="entry name" value="A2M"/>
    <property type="match status" value="1"/>
</dbReference>
<dbReference type="SUPFAM" id="SSF48239">
    <property type="entry name" value="Terpenoid cyclases/Protein prenyltransferases"/>
    <property type="match status" value="1"/>
</dbReference>
<evidence type="ECO:0000259" key="2">
    <source>
        <dbReference type="SMART" id="SM01360"/>
    </source>
</evidence>
<dbReference type="Gene3D" id="2.60.40.1930">
    <property type="match status" value="1"/>
</dbReference>
<dbReference type="InterPro" id="IPR008930">
    <property type="entry name" value="Terpenoid_cyclase/PrenylTrfase"/>
</dbReference>
<comment type="similarity">
    <text evidence="1">Belongs to the protease inhibitor I39 (alpha-2-macroglobulin) family. Bacterial alpha-2-macroglobulin subfamily.</text>
</comment>
<dbReference type="OrthoDB" id="9767116at2"/>
<name>A0A1H0KQN7_9BACT</name>
<dbReference type="Gene3D" id="1.50.10.20">
    <property type="match status" value="1"/>
</dbReference>
<accession>A0A1H0KQN7</accession>
<dbReference type="Pfam" id="PF01835">
    <property type="entry name" value="MG2"/>
    <property type="match status" value="1"/>
</dbReference>